<dbReference type="Pfam" id="PF00550">
    <property type="entry name" value="PP-binding"/>
    <property type="match status" value="1"/>
</dbReference>
<dbReference type="PANTHER" id="PTHR45527:SF1">
    <property type="entry name" value="FATTY ACID SYNTHASE"/>
    <property type="match status" value="1"/>
</dbReference>
<keyword evidence="3" id="KW-0597">Phosphoprotein</keyword>
<sequence>MSSPTLTPAQQKLFERLRQGKRPGAAARTAGNEVPATAPLSFAQQRLWFLEELLPRTGVYTMPLACILRGSLDPAVLERCVLQLVQRHESLRTTFPMVDGKPVQRVGPVPRGPVLEIEDVSHTDQAVRQARAVAWLHEEARRSFDLVQGPLFHARLLKLADTEHLFVLNAHHIVSDTWSAGVLIRELGELYPALAHNRPSPLRPLRMNYAEYTRAQHERIQGPAYRRHLAYWKNKLGKAPPVLDILGDRPRPPRQSYAGGLVRRRLDGDLAKALIALSQKEGITLVTTVLAAFKLLLKRYTGQSDILLGSTHAARLHPEVEPLVGFFANTLVFRTDLGSDLTFRELLGRVRTTVLEAFDHQEVPFELLVNEYQLARDLSHNPLFQVMFTFLNTPFTAISHLDEDLVQTVVHPHAIEPYVLPQSGVVFDPTEFFNRTAKFDLWMSMMGGEQGLYVALEYNSDLFDASTIERLAGHFEVLLRGIVADPDAKIASLPLLTDAERQQCLVEWNQAPYTKPDPAEGTTVHARFESQVRRSPHAIALAFEDQELTYAELNARANRIAHHLRKQGVGPDVFVGLCLERSLDMVVAVLAVLKAGGAYVPLDPRYPKDRLAFMLEDTRCPVLLTQRHVAPDLPPCAGRVVCIDDASLFVGESTDNPPHTASSASLAYVIYTSGSTGKPKGVLVTHADVVRLFTSTEATFSFGPDDVSTLFCSYTFDVSVWEIWGALLYGGKLVVVPFLTCRSPEAFHDLLSKRGVTVLNQTPSAFRLLMSASPQREQPLSLRMVIFAGEALDIPSLRPWFEKYGDQKPVLVNAYGITETTVLSTFRPLSAADVTLNGSSIGRPFPDVRIYLLDPNQQPVPIGVPGEIYLGGAGVARGYLNRPELTAERFLRDPFSNEPDARMYRSGDLARYWTDGQIEYLGRIDHQVKVRGFRIELGEIEAALRQQPTVKDAVVLAREDADRNSLVAYVVPDRDAATPEALGKGEHVRSWEDVFDNAYRGTDATNTEEDFSGWTSSYNGRALGDDVMQEWVDSTVARIRPILMPGQSSRVLELGCGTGLLLLRLAPDCESYHATDLSKVSIEALEQKIAKRGLSHVQLAHQEASDFEATPSTYDVIILNSVVQYFPNIDYLCAVLEKASRALRPGGSIFVGDVRSLPLLEVFHTAVEFEKAPDSCSVTQLRQRIRRAVAAEDELVIDPAFFGALGRFKLECARVLTKRGRHRSEMTQFRYDVVLRAGGSARPTELPAAGVQSYTLAGIRQHLVSEQPAKLDLAVIRDARLDTELRALDLLAAAEECTTAGELRQALNDGALSARAIDPEGVFALADELGYHVDIIPRRDTPGHFDARFRRPDVPPAEITPQEDGPLAPYATLPLRERIAATLVPLWQKAIQQLLPDFMMPSAFVLLDTIPITPHGKVDRSALPEPTAANAELDADYVPPSTAMETLLAKVWADVLGLESVGTQNSFFKLGGDSVRSIQVVVGARKLGVDVTIEQIFRNQTIAELGAALASAPSSKGTSHEISKRNYDFDPPTGVDVEDVYPVTPVQEYVIRQLVERPEPGLYSIAAAVPLRGVQMDAYRRAWQTVVDRYPALRTSFAKARTGEYLQVVHRQVPMPIDEHDWRDVPRNEVEAKVHAYVEAMRTRAYKLDDCPHMRLGMLRTEDDFHWGIFGFNYAQRDGWSTMLVLKELLGVYAAYMAGREAPPAEKAPSPRAYIDWLENHDNGALEAFWRGKLRGFHRPTSLVERIGNRTGSAPAGQPGFAKQHIHLDRSTTERLAALSRQEHITLSTFVEGAWALLLAKYTGTEDVVYGTTVSGRAGAVPDIERTAGQLSNFVPARPPMPSRFGTLREWLRAIQDEAVETRRYEHASLSDVHGWSDLREGNRLFDSYIVFEEVPTDDAIAQNQDPISPFFLAQFDFPLRIEVWPTRGSQFLFVLYYYRRCFDDDTIAKVLRDIERTIVFMLNGLDQPPPLEGRGDGPTHMLALLAAPDAAELSTGLDAARSQLAHSAETDPPIRLHAAAARDKGHRGAVLFDRTTGTVVASESSPVPTTAGSVSFMFPGLGDHYLGMGLDLYRALPVFREHVDRCSALLEPELGVDLRKVMHADRPQNSGGKGLDLRRMLARDGQAPTQDESKLNETRHAHPALFVIEYALAQQWQAWGVRPEAMIGYSISEYVTACLAGVLSLEDSLTLVARRAQMVESLPAGAMLAVMLSEKEITPLLGKHLSLSAINGPEFCVVGGPPEAVDDLQKQLRQRAVASRRVQSSYAFHTKMMEPIAEGITRLVASFTRRPPQIPYVSNVTGALITDIEATDPAYWGKHLCRPVRFADGLGALASRTLLEVGPGQTLCSLVRPNSGRTVIPSMRHAFDAKPDMSVLLKAVSRLWLGGAAVAWDCLPEAPLTPSSHSREEDR</sequence>
<dbReference type="InterPro" id="IPR045851">
    <property type="entry name" value="AMP-bd_C_sf"/>
</dbReference>
<dbReference type="InterPro" id="IPR013217">
    <property type="entry name" value="Methyltransf_12"/>
</dbReference>
<feature type="domain" description="Carrier" evidence="7">
    <location>
        <begin position="1439"/>
        <end position="1513"/>
    </location>
</feature>
<proteinExistence type="inferred from homology"/>
<dbReference type="InterPro" id="IPR001227">
    <property type="entry name" value="Ac_transferase_dom_sf"/>
</dbReference>
<keyword evidence="5" id="KW-0677">Repeat</keyword>
<dbReference type="PROSITE" id="PS50075">
    <property type="entry name" value="CARRIER"/>
    <property type="match status" value="1"/>
</dbReference>
<dbReference type="InterPro" id="IPR000873">
    <property type="entry name" value="AMP-dep_synth/lig_dom"/>
</dbReference>
<evidence type="ECO:0000256" key="6">
    <source>
        <dbReference type="ARBA" id="ARBA00029443"/>
    </source>
</evidence>
<dbReference type="InterPro" id="IPR010071">
    <property type="entry name" value="AA_adenyl_dom"/>
</dbReference>
<dbReference type="PANTHER" id="PTHR45527">
    <property type="entry name" value="NONRIBOSOMAL PEPTIDE SYNTHETASE"/>
    <property type="match status" value="1"/>
</dbReference>
<dbReference type="InterPro" id="IPR006162">
    <property type="entry name" value="Ppantetheine_attach_site"/>
</dbReference>
<comment type="similarity">
    <text evidence="6">In the C-terminal section; belongs to the NRP synthetase family.</text>
</comment>
<dbReference type="NCBIfam" id="TIGR01733">
    <property type="entry name" value="AA-adenyl-dom"/>
    <property type="match status" value="1"/>
</dbReference>
<dbReference type="SMART" id="SM00827">
    <property type="entry name" value="PKS_AT"/>
    <property type="match status" value="1"/>
</dbReference>
<keyword evidence="2" id="KW-0596">Phosphopantetheine</keyword>
<dbReference type="SMART" id="SM00823">
    <property type="entry name" value="PKS_PP"/>
    <property type="match status" value="1"/>
</dbReference>
<dbReference type="InterPro" id="IPR001242">
    <property type="entry name" value="Condensation_dom"/>
</dbReference>
<dbReference type="Gene3D" id="1.10.1200.10">
    <property type="entry name" value="ACP-like"/>
    <property type="match status" value="1"/>
</dbReference>
<dbReference type="InterPro" id="IPR029063">
    <property type="entry name" value="SAM-dependent_MTases_sf"/>
</dbReference>
<dbReference type="RefSeq" id="WP_394839095.1">
    <property type="nucleotide sequence ID" value="NZ_CP089929.1"/>
</dbReference>
<dbReference type="Gene3D" id="3.30.70.250">
    <property type="entry name" value="Malonyl-CoA ACP transacylase, ACP-binding"/>
    <property type="match status" value="1"/>
</dbReference>
<evidence type="ECO:0000313" key="9">
    <source>
        <dbReference type="Proteomes" id="UP001374803"/>
    </source>
</evidence>
<evidence type="ECO:0000256" key="4">
    <source>
        <dbReference type="ARBA" id="ARBA00022679"/>
    </source>
</evidence>
<dbReference type="SUPFAM" id="SSF52777">
    <property type="entry name" value="CoA-dependent acyltransferases"/>
    <property type="match status" value="4"/>
</dbReference>
<dbReference type="SUPFAM" id="SSF56801">
    <property type="entry name" value="Acetyl-CoA synthetase-like"/>
    <property type="match status" value="1"/>
</dbReference>
<dbReference type="SUPFAM" id="SSF53335">
    <property type="entry name" value="S-adenosyl-L-methionine-dependent methyltransferases"/>
    <property type="match status" value="1"/>
</dbReference>
<dbReference type="PROSITE" id="PS00455">
    <property type="entry name" value="AMP_BINDING"/>
    <property type="match status" value="1"/>
</dbReference>
<dbReference type="Gene3D" id="3.30.559.30">
    <property type="entry name" value="Nonribosomal peptide synthetase, condensation domain"/>
    <property type="match status" value="2"/>
</dbReference>
<dbReference type="Gene3D" id="3.30.300.30">
    <property type="match status" value="2"/>
</dbReference>
<dbReference type="SUPFAM" id="SSF47336">
    <property type="entry name" value="ACP-like"/>
    <property type="match status" value="1"/>
</dbReference>
<keyword evidence="9" id="KW-1185">Reference proteome</keyword>
<evidence type="ECO:0000313" key="8">
    <source>
        <dbReference type="EMBL" id="WXB09423.1"/>
    </source>
</evidence>
<dbReference type="InterPro" id="IPR016035">
    <property type="entry name" value="Acyl_Trfase/lysoPLipase"/>
</dbReference>
<evidence type="ECO:0000256" key="1">
    <source>
        <dbReference type="ARBA" id="ARBA00001957"/>
    </source>
</evidence>
<dbReference type="PROSITE" id="PS00012">
    <property type="entry name" value="PHOSPHOPANTETHEINE"/>
    <property type="match status" value="1"/>
</dbReference>
<reference evidence="8" key="1">
    <citation type="submission" date="2021-12" db="EMBL/GenBank/DDBJ databases">
        <title>Discovery of the Pendulisporaceae a myxobacterial family with distinct sporulation behavior and unique specialized metabolism.</title>
        <authorList>
            <person name="Garcia R."/>
            <person name="Popoff A."/>
            <person name="Bader C.D."/>
            <person name="Loehr J."/>
            <person name="Walesch S."/>
            <person name="Walt C."/>
            <person name="Boldt J."/>
            <person name="Bunk B."/>
            <person name="Haeckl F.J.F.P.J."/>
            <person name="Gunesch A.P."/>
            <person name="Birkelbach J."/>
            <person name="Nuebel U."/>
            <person name="Pietschmann T."/>
            <person name="Bach T."/>
            <person name="Mueller R."/>
        </authorList>
    </citation>
    <scope>NUCLEOTIDE SEQUENCE</scope>
    <source>
        <strain evidence="8">MSr11367</strain>
    </source>
</reference>
<dbReference type="CDD" id="cd02440">
    <property type="entry name" value="AdoMet_MTases"/>
    <property type="match status" value="1"/>
</dbReference>
<dbReference type="Gene3D" id="2.30.38.10">
    <property type="entry name" value="Luciferase, Domain 3"/>
    <property type="match status" value="1"/>
</dbReference>
<dbReference type="Pfam" id="PF00501">
    <property type="entry name" value="AMP-binding"/>
    <property type="match status" value="1"/>
</dbReference>
<dbReference type="SUPFAM" id="SSF52151">
    <property type="entry name" value="FabD/lysophospholipase-like"/>
    <property type="match status" value="1"/>
</dbReference>
<dbReference type="InterPro" id="IPR020845">
    <property type="entry name" value="AMP-binding_CS"/>
</dbReference>
<dbReference type="Gene3D" id="3.40.366.10">
    <property type="entry name" value="Malonyl-Coenzyme A Acyl Carrier Protein, domain 2"/>
    <property type="match status" value="1"/>
</dbReference>
<dbReference type="CDD" id="cd17643">
    <property type="entry name" value="A_NRPS_Cytc1-like"/>
    <property type="match status" value="1"/>
</dbReference>
<gene>
    <name evidence="8" type="ORF">LVJ94_19595</name>
</gene>
<evidence type="ECO:0000256" key="5">
    <source>
        <dbReference type="ARBA" id="ARBA00022737"/>
    </source>
</evidence>
<dbReference type="InterPro" id="IPR020806">
    <property type="entry name" value="PKS_PP-bd"/>
</dbReference>
<comment type="cofactor">
    <cofactor evidence="1">
        <name>pantetheine 4'-phosphate</name>
        <dbReference type="ChEBI" id="CHEBI:47942"/>
    </cofactor>
</comment>
<dbReference type="CDD" id="cd19531">
    <property type="entry name" value="LCL_NRPS-like"/>
    <property type="match status" value="1"/>
</dbReference>
<evidence type="ECO:0000256" key="2">
    <source>
        <dbReference type="ARBA" id="ARBA00022450"/>
    </source>
</evidence>
<dbReference type="Proteomes" id="UP001374803">
    <property type="component" value="Chromosome"/>
</dbReference>
<dbReference type="Pfam" id="PF00698">
    <property type="entry name" value="Acyl_transf_1"/>
    <property type="match status" value="1"/>
</dbReference>
<evidence type="ECO:0000256" key="3">
    <source>
        <dbReference type="ARBA" id="ARBA00022553"/>
    </source>
</evidence>
<dbReference type="EMBL" id="CP089983">
    <property type="protein sequence ID" value="WXB09423.1"/>
    <property type="molecule type" value="Genomic_DNA"/>
</dbReference>
<dbReference type="Pfam" id="PF08242">
    <property type="entry name" value="Methyltransf_12"/>
    <property type="match status" value="1"/>
</dbReference>
<dbReference type="InterPro" id="IPR016036">
    <property type="entry name" value="Malonyl_transacylase_ACP-bd"/>
</dbReference>
<protein>
    <submittedName>
        <fullName evidence="8">Amino acid adenylation domain-containing protein</fullName>
    </submittedName>
</protein>
<dbReference type="Gene3D" id="3.30.559.10">
    <property type="entry name" value="Chloramphenicol acetyltransferase-like domain"/>
    <property type="match status" value="2"/>
</dbReference>
<dbReference type="Pfam" id="PF00668">
    <property type="entry name" value="Condensation"/>
    <property type="match status" value="2"/>
</dbReference>
<dbReference type="Gene3D" id="3.30.70.3290">
    <property type="match status" value="1"/>
</dbReference>
<name>A0ABZ2LEP8_9BACT</name>
<dbReference type="InterPro" id="IPR036736">
    <property type="entry name" value="ACP-like_sf"/>
</dbReference>
<dbReference type="Gene3D" id="3.40.50.980">
    <property type="match status" value="2"/>
</dbReference>
<evidence type="ECO:0000259" key="7">
    <source>
        <dbReference type="PROSITE" id="PS50075"/>
    </source>
</evidence>
<dbReference type="SUPFAM" id="SSF55048">
    <property type="entry name" value="Probable ACP-binding domain of malonyl-CoA ACP transacylase"/>
    <property type="match status" value="1"/>
</dbReference>
<dbReference type="InterPro" id="IPR009081">
    <property type="entry name" value="PP-bd_ACP"/>
</dbReference>
<accession>A0ABZ2LEP8</accession>
<dbReference type="InterPro" id="IPR014043">
    <property type="entry name" value="Acyl_transferase_dom"/>
</dbReference>
<keyword evidence="4" id="KW-0808">Transferase</keyword>
<dbReference type="InterPro" id="IPR023213">
    <property type="entry name" value="CAT-like_dom_sf"/>
</dbReference>
<organism evidence="8 9">
    <name type="scientific">Pendulispora rubella</name>
    <dbReference type="NCBI Taxonomy" id="2741070"/>
    <lineage>
        <taxon>Bacteria</taxon>
        <taxon>Pseudomonadati</taxon>
        <taxon>Myxococcota</taxon>
        <taxon>Myxococcia</taxon>
        <taxon>Myxococcales</taxon>
        <taxon>Sorangiineae</taxon>
        <taxon>Pendulisporaceae</taxon>
        <taxon>Pendulispora</taxon>
    </lineage>
</organism>
<dbReference type="Gene3D" id="3.40.50.150">
    <property type="entry name" value="Vaccinia Virus protein VP39"/>
    <property type="match status" value="1"/>
</dbReference>